<dbReference type="AlphaFoldDB" id="A0A2I8EUJ4"/>
<dbReference type="RefSeq" id="WP_081920855.1">
    <property type="nucleotide sequence ID" value="NZ_CP026112.1"/>
</dbReference>
<dbReference type="InterPro" id="IPR006597">
    <property type="entry name" value="Sel1-like"/>
</dbReference>
<evidence type="ECO:0000259" key="2">
    <source>
        <dbReference type="Pfam" id="PF19933"/>
    </source>
</evidence>
<accession>A0A2I8EUJ4</accession>
<gene>
    <name evidence="3" type="ORF">C2L65_26190</name>
</gene>
<dbReference type="Proteomes" id="UP000243502">
    <property type="component" value="Chromosome 2"/>
</dbReference>
<dbReference type="SMART" id="SM00671">
    <property type="entry name" value="SEL1"/>
    <property type="match status" value="3"/>
</dbReference>
<name>A0A2I8EUJ4_9BURK</name>
<evidence type="ECO:0000313" key="4">
    <source>
        <dbReference type="Proteomes" id="UP000243502"/>
    </source>
</evidence>
<feature type="domain" description="DUF6396" evidence="2">
    <location>
        <begin position="231"/>
        <end position="337"/>
    </location>
</feature>
<dbReference type="InterPro" id="IPR050767">
    <property type="entry name" value="Sel1_AlgK"/>
</dbReference>
<feature type="signal peptide" evidence="1">
    <location>
        <begin position="1"/>
        <end position="23"/>
    </location>
</feature>
<dbReference type="OrthoDB" id="8578120at2"/>
<protein>
    <submittedName>
        <fullName evidence="3">Sel1 repeat family protein</fullName>
    </submittedName>
</protein>
<dbReference type="PANTHER" id="PTHR11102:SF160">
    <property type="entry name" value="ERAD-ASSOCIATED E3 UBIQUITIN-PROTEIN LIGASE COMPONENT HRD3"/>
    <property type="match status" value="1"/>
</dbReference>
<dbReference type="Pfam" id="PF08238">
    <property type="entry name" value="Sel1"/>
    <property type="match status" value="1"/>
</dbReference>
<evidence type="ECO:0000256" key="1">
    <source>
        <dbReference type="SAM" id="SignalP"/>
    </source>
</evidence>
<keyword evidence="1" id="KW-0732">Signal</keyword>
<dbReference type="PANTHER" id="PTHR11102">
    <property type="entry name" value="SEL-1-LIKE PROTEIN"/>
    <property type="match status" value="1"/>
</dbReference>
<dbReference type="InterPro" id="IPR045653">
    <property type="entry name" value="DUF6396"/>
</dbReference>
<organism evidence="3 4">
    <name type="scientific">Paraburkholderia terrae</name>
    <dbReference type="NCBI Taxonomy" id="311230"/>
    <lineage>
        <taxon>Bacteria</taxon>
        <taxon>Pseudomonadati</taxon>
        <taxon>Pseudomonadota</taxon>
        <taxon>Betaproteobacteria</taxon>
        <taxon>Burkholderiales</taxon>
        <taxon>Burkholderiaceae</taxon>
        <taxon>Paraburkholderia</taxon>
    </lineage>
</organism>
<dbReference type="Gene3D" id="1.25.40.10">
    <property type="entry name" value="Tetratricopeptide repeat domain"/>
    <property type="match status" value="1"/>
</dbReference>
<reference evidence="3 4" key="1">
    <citation type="submission" date="2018-01" db="EMBL/GenBank/DDBJ databases">
        <title>Species boundaries and ecological features among Paraburkholderia terrae DSMZ17804T, P. hospita DSMZ17164T and P. caribensis DSMZ13236T.</title>
        <authorList>
            <person name="Pratama A.A."/>
        </authorList>
    </citation>
    <scope>NUCLEOTIDE SEQUENCE [LARGE SCALE GENOMIC DNA]</scope>
    <source>
        <strain evidence="3 4">DSM 17804</strain>
    </source>
</reference>
<dbReference type="EMBL" id="CP026112">
    <property type="protein sequence ID" value="AUT63052.1"/>
    <property type="molecule type" value="Genomic_DNA"/>
</dbReference>
<dbReference type="KEGG" id="pter:C2L65_26190"/>
<dbReference type="Pfam" id="PF19933">
    <property type="entry name" value="DUF6396"/>
    <property type="match status" value="1"/>
</dbReference>
<sequence>MTRTTLIVALALVVGACSNKENAVPSQADWSAVRANLAFICAHEVDHLPPLNPDADQLFRYGRYLEKKNGPKDYSAVARYYRIAAAHRHYKANNNLQQLVSTGLAPSPDAPNETINLAEQLIAAGIPGGYYDMGHYLELGYGVKQDQEKALRYFRKAADLGSPEAQFYVGDLLSPRDKSPEISRQMTRCATDQGLAKAASYLGIDLSTDKLYSEAVVAFQKGVAAGDTLSSLALEEGFNGPPSSNQLYYLALPHDPERSRRYKLIGKFIDDNDGRNPKVPDIDQIVPLPPAKLPPWDGTFQWQKDQDAAKPPQKPDEQLVQRLAREKNLDPATGLPLAPFKSAKVERVPLGTTVRPGEVCPQDGYWCVRPFDNYRPEATRRFSKGETMPQLAMDNPRSIPGLDALLGMRKYRTDREWTLKAYADQA</sequence>
<proteinExistence type="predicted"/>
<dbReference type="SUPFAM" id="SSF81901">
    <property type="entry name" value="HCP-like"/>
    <property type="match status" value="1"/>
</dbReference>
<feature type="chain" id="PRO_5014445501" evidence="1">
    <location>
        <begin position="24"/>
        <end position="426"/>
    </location>
</feature>
<evidence type="ECO:0000313" key="3">
    <source>
        <dbReference type="EMBL" id="AUT63052.1"/>
    </source>
</evidence>
<dbReference type="PROSITE" id="PS51257">
    <property type="entry name" value="PROKAR_LIPOPROTEIN"/>
    <property type="match status" value="1"/>
</dbReference>
<dbReference type="InterPro" id="IPR011990">
    <property type="entry name" value="TPR-like_helical_dom_sf"/>
</dbReference>